<evidence type="ECO:0000256" key="3">
    <source>
        <dbReference type="ARBA" id="ARBA00022553"/>
    </source>
</evidence>
<dbReference type="InterPro" id="IPR005467">
    <property type="entry name" value="His_kinase_dom"/>
</dbReference>
<dbReference type="SMART" id="SM00387">
    <property type="entry name" value="HATPase_c"/>
    <property type="match status" value="1"/>
</dbReference>
<feature type="transmembrane region" description="Helical" evidence="5">
    <location>
        <begin position="229"/>
        <end position="250"/>
    </location>
</feature>
<dbReference type="InterPro" id="IPR036097">
    <property type="entry name" value="HisK_dim/P_sf"/>
</dbReference>
<dbReference type="CDD" id="cd00075">
    <property type="entry name" value="HATPase"/>
    <property type="match status" value="1"/>
</dbReference>
<feature type="region of interest" description="Disordered" evidence="4">
    <location>
        <begin position="468"/>
        <end position="489"/>
    </location>
</feature>
<dbReference type="PANTHER" id="PTHR45569:SF1">
    <property type="entry name" value="SENSOR PROTEIN KDPD"/>
    <property type="match status" value="1"/>
</dbReference>
<evidence type="ECO:0000313" key="7">
    <source>
        <dbReference type="EMBL" id="TMQ57162.1"/>
    </source>
</evidence>
<evidence type="ECO:0000256" key="4">
    <source>
        <dbReference type="SAM" id="MobiDB-lite"/>
    </source>
</evidence>
<feature type="domain" description="Histidine kinase" evidence="6">
    <location>
        <begin position="579"/>
        <end position="798"/>
    </location>
</feature>
<evidence type="ECO:0000256" key="1">
    <source>
        <dbReference type="ARBA" id="ARBA00000085"/>
    </source>
</evidence>
<keyword evidence="5" id="KW-0472">Membrane</keyword>
<dbReference type="PROSITE" id="PS50109">
    <property type="entry name" value="HIS_KIN"/>
    <property type="match status" value="1"/>
</dbReference>
<evidence type="ECO:0000256" key="2">
    <source>
        <dbReference type="ARBA" id="ARBA00012438"/>
    </source>
</evidence>
<feature type="transmembrane region" description="Helical" evidence="5">
    <location>
        <begin position="156"/>
        <end position="174"/>
    </location>
</feature>
<dbReference type="PANTHER" id="PTHR45569">
    <property type="entry name" value="SENSOR PROTEIN KDPD"/>
    <property type="match status" value="1"/>
</dbReference>
<comment type="caution">
    <text evidence="7">The sequence shown here is derived from an EMBL/GenBank/DDBJ whole genome shotgun (WGS) entry which is preliminary data.</text>
</comment>
<dbReference type="GO" id="GO:0005886">
    <property type="term" value="C:plasma membrane"/>
    <property type="evidence" value="ECO:0007669"/>
    <property type="project" value="TreeGrafter"/>
</dbReference>
<sequence length="800" mass="88991">MSATPRRRWSFFLISALGLLVGLWGMKGLSQLSTLPLGFAPEGVRYPARVGRAVVASPAELRFIAESRPIGSIIEIISDAGVARVRLEPKLTKLHYGIVFFEGLLFLAVNFLVFCPRVDRGPVRDLYWCTLLYGIAIMVGGLYFPRTLAWTESILPLVWIACLTLLPAFFFRMALTFPRRRKVLDRHPGVMRGLWVTAAILFAWQAVALLWYFADPRPALWQGAALPRFWAQVFLVSIVGLGCLALYRAGRKLELSREREQTKWLLWGFAIGVAPYVFLRTLPRLAGFESSLPPELDRLFGLAIPIALTFAVVRYRFLDIDIIIRRSLIYGTLAAVLAGAYLLVGVLAGQSLMVHFPRYAALIQILSVAIPVILYTPARRWISTWVDRIFFKIQYNYSEALVAFQQLVRSASSQEEIADLTQRFVTDELRLQRAVVLARKGAALQVAGELDESAEEVLATEETLAAEPSANSRRMLASPNSTSRPDLEDLDFPKPLAREGLRLALPLSQNGKRLGMILVGEKESERRFIEEDLKLLHAVRAETAAALERVALVQVAAEEALQRERVQELERLKGDFFSRVAHDLRTPLTSIRWTVQNLLEGVRGTPGSDPLPQLQAVDAAANQLGRLVNNLLDLSRLEHPGTRTELGPVDLLPLVEEAIGAIRPIAKARNVRFELGIDPKLKPVCGDRGKLVEIVANLLENATRYSPDGQPVEIALDCGAEGQILTVRDHGPGISPQESERIFERFEQGRPSPYSRDRGFGLGLYVAKSYLELMHGTIRAGNHPGGGARFVCVLAEWKGP</sequence>
<keyword evidence="3" id="KW-0597">Phosphoprotein</keyword>
<dbReference type="Pfam" id="PF00512">
    <property type="entry name" value="HisKA"/>
    <property type="match status" value="1"/>
</dbReference>
<dbReference type="EC" id="2.7.13.3" evidence="2"/>
<dbReference type="AlphaFoldDB" id="A0A538T0L8"/>
<dbReference type="CDD" id="cd00082">
    <property type="entry name" value="HisKA"/>
    <property type="match status" value="1"/>
</dbReference>
<accession>A0A538T0L8</accession>
<evidence type="ECO:0000313" key="8">
    <source>
        <dbReference type="Proteomes" id="UP000316852"/>
    </source>
</evidence>
<feature type="transmembrane region" description="Helical" evidence="5">
    <location>
        <begin position="94"/>
        <end position="114"/>
    </location>
</feature>
<keyword evidence="5" id="KW-1133">Transmembrane helix</keyword>
<evidence type="ECO:0000256" key="5">
    <source>
        <dbReference type="SAM" id="Phobius"/>
    </source>
</evidence>
<dbReference type="SUPFAM" id="SSF55781">
    <property type="entry name" value="GAF domain-like"/>
    <property type="match status" value="1"/>
</dbReference>
<dbReference type="Proteomes" id="UP000316852">
    <property type="component" value="Unassembled WGS sequence"/>
</dbReference>
<dbReference type="InterPro" id="IPR036890">
    <property type="entry name" value="HATPase_C_sf"/>
</dbReference>
<dbReference type="PRINTS" id="PR00344">
    <property type="entry name" value="BCTRLSENSOR"/>
</dbReference>
<dbReference type="InterPro" id="IPR052023">
    <property type="entry name" value="Histidine_kinase_KdpD"/>
</dbReference>
<evidence type="ECO:0000259" key="6">
    <source>
        <dbReference type="PROSITE" id="PS50109"/>
    </source>
</evidence>
<feature type="transmembrane region" description="Helical" evidence="5">
    <location>
        <begin position="299"/>
        <end position="317"/>
    </location>
</feature>
<dbReference type="SMART" id="SM00388">
    <property type="entry name" value="HisKA"/>
    <property type="match status" value="1"/>
</dbReference>
<dbReference type="Pfam" id="PF02518">
    <property type="entry name" value="HATPase_c"/>
    <property type="match status" value="1"/>
</dbReference>
<name>A0A538T0L8_UNCEI</name>
<dbReference type="Gene3D" id="1.10.287.130">
    <property type="match status" value="1"/>
</dbReference>
<dbReference type="InterPro" id="IPR003594">
    <property type="entry name" value="HATPase_dom"/>
</dbReference>
<protein>
    <recommendedName>
        <fullName evidence="2">histidine kinase</fullName>
        <ecNumber evidence="2">2.7.13.3</ecNumber>
    </recommendedName>
</protein>
<gene>
    <name evidence="7" type="ORF">E6K76_11080</name>
</gene>
<dbReference type="SUPFAM" id="SSF47384">
    <property type="entry name" value="Homodimeric domain of signal transducing histidine kinase"/>
    <property type="match status" value="1"/>
</dbReference>
<dbReference type="SUPFAM" id="SSF55874">
    <property type="entry name" value="ATPase domain of HSP90 chaperone/DNA topoisomerase II/histidine kinase"/>
    <property type="match status" value="1"/>
</dbReference>
<dbReference type="InterPro" id="IPR029016">
    <property type="entry name" value="GAF-like_dom_sf"/>
</dbReference>
<feature type="transmembrane region" description="Helical" evidence="5">
    <location>
        <begin position="194"/>
        <end position="214"/>
    </location>
</feature>
<dbReference type="InterPro" id="IPR003661">
    <property type="entry name" value="HisK_dim/P_dom"/>
</dbReference>
<comment type="catalytic activity">
    <reaction evidence="1">
        <text>ATP + protein L-histidine = ADP + protein N-phospho-L-histidine.</text>
        <dbReference type="EC" id="2.7.13.3"/>
    </reaction>
</comment>
<organism evidence="7 8">
    <name type="scientific">Eiseniibacteriota bacterium</name>
    <dbReference type="NCBI Taxonomy" id="2212470"/>
    <lineage>
        <taxon>Bacteria</taxon>
        <taxon>Candidatus Eiseniibacteriota</taxon>
    </lineage>
</organism>
<keyword evidence="5" id="KW-0812">Transmembrane</keyword>
<dbReference type="GO" id="GO:0000155">
    <property type="term" value="F:phosphorelay sensor kinase activity"/>
    <property type="evidence" value="ECO:0007669"/>
    <property type="project" value="InterPro"/>
</dbReference>
<dbReference type="InterPro" id="IPR004358">
    <property type="entry name" value="Sig_transdc_His_kin-like_C"/>
</dbReference>
<dbReference type="EMBL" id="VBOW01000068">
    <property type="protein sequence ID" value="TMQ57162.1"/>
    <property type="molecule type" value="Genomic_DNA"/>
</dbReference>
<reference evidence="7 8" key="1">
    <citation type="journal article" date="2019" name="Nat. Microbiol.">
        <title>Mediterranean grassland soil C-N compound turnover is dependent on rainfall and depth, and is mediated by genomically divergent microorganisms.</title>
        <authorList>
            <person name="Diamond S."/>
            <person name="Andeer P.F."/>
            <person name="Li Z."/>
            <person name="Crits-Christoph A."/>
            <person name="Burstein D."/>
            <person name="Anantharaman K."/>
            <person name="Lane K.R."/>
            <person name="Thomas B.C."/>
            <person name="Pan C."/>
            <person name="Northen T.R."/>
            <person name="Banfield J.F."/>
        </authorList>
    </citation>
    <scope>NUCLEOTIDE SEQUENCE [LARGE SCALE GENOMIC DNA]</scope>
    <source>
        <strain evidence="7">WS_6</strain>
    </source>
</reference>
<dbReference type="Gene3D" id="3.30.450.40">
    <property type="match status" value="1"/>
</dbReference>
<feature type="transmembrane region" description="Helical" evidence="5">
    <location>
        <begin position="329"/>
        <end position="353"/>
    </location>
</feature>
<proteinExistence type="predicted"/>
<dbReference type="Gene3D" id="3.30.565.10">
    <property type="entry name" value="Histidine kinase-like ATPase, C-terminal domain"/>
    <property type="match status" value="1"/>
</dbReference>
<feature type="transmembrane region" description="Helical" evidence="5">
    <location>
        <begin position="262"/>
        <end position="279"/>
    </location>
</feature>
<feature type="transmembrane region" description="Helical" evidence="5">
    <location>
        <begin position="126"/>
        <end position="144"/>
    </location>
</feature>